<evidence type="ECO:0000256" key="1">
    <source>
        <dbReference type="ARBA" id="ARBA00010272"/>
    </source>
</evidence>
<gene>
    <name evidence="4" type="ORF">JETT_2916</name>
</gene>
<evidence type="ECO:0000256" key="2">
    <source>
        <dbReference type="SAM" id="Coils"/>
    </source>
</evidence>
<dbReference type="GO" id="GO:0005829">
    <property type="term" value="C:cytosol"/>
    <property type="evidence" value="ECO:0007669"/>
    <property type="project" value="TreeGrafter"/>
</dbReference>
<evidence type="ECO:0000259" key="3">
    <source>
        <dbReference type="Pfam" id="PF01910"/>
    </source>
</evidence>
<protein>
    <recommendedName>
        <fullName evidence="3">Thiamine-binding protein domain-containing protein</fullName>
    </recommendedName>
</protein>
<dbReference type="Proteomes" id="UP000319783">
    <property type="component" value="Unassembled WGS sequence"/>
</dbReference>
<evidence type="ECO:0000313" key="5">
    <source>
        <dbReference type="Proteomes" id="UP000319783"/>
    </source>
</evidence>
<proteinExistence type="inferred from homology"/>
<feature type="domain" description="Thiamine-binding protein" evidence="3">
    <location>
        <begin position="3"/>
        <end position="94"/>
    </location>
</feature>
<dbReference type="PANTHER" id="PTHR33777:SF1">
    <property type="entry name" value="UPF0045 PROTEIN ECM15"/>
    <property type="match status" value="1"/>
</dbReference>
<reference evidence="4 5" key="1">
    <citation type="submission" date="2019-04" db="EMBL/GenBank/DDBJ databases">
        <title>Genome of a novel bacterium Candidatus Jettenia ecosi reconstructed from metagenome of an anammox bioreactor.</title>
        <authorList>
            <person name="Mardanov A.V."/>
            <person name="Beletsky A.V."/>
            <person name="Ravin N.V."/>
            <person name="Botchkova E.A."/>
            <person name="Litti Y.V."/>
            <person name="Nozhevnikova A.N."/>
        </authorList>
    </citation>
    <scope>NUCLEOTIDE SEQUENCE [LARGE SCALE GENOMIC DNA]</scope>
    <source>
        <strain evidence="4">J2</strain>
    </source>
</reference>
<dbReference type="SUPFAM" id="SSF89957">
    <property type="entry name" value="MTH1187/YkoF-like"/>
    <property type="match status" value="1"/>
</dbReference>
<dbReference type="Pfam" id="PF01910">
    <property type="entry name" value="Thiamine_BP"/>
    <property type="match status" value="1"/>
</dbReference>
<dbReference type="NCBIfam" id="TIGR00106">
    <property type="entry name" value="MTH1187 family thiamine-binding protein"/>
    <property type="match status" value="1"/>
</dbReference>
<sequence>MIAEISVVPVGEEVDLASHVAKVIKVIHESGLDYKLNAMSTVVEGDSDSVFDLIKKCHNTMLETAQRVYTVIKLDERKDTDKKVKMIEHKVRSAEKELEKILKK</sequence>
<comment type="caution">
    <text evidence="4">The sequence shown here is derived from an EMBL/GenBank/DDBJ whole genome shotgun (WGS) entry which is preliminary data.</text>
</comment>
<accession>A0A533Q838</accession>
<dbReference type="EMBL" id="SULG01000078">
    <property type="protein sequence ID" value="TLD40817.1"/>
    <property type="molecule type" value="Genomic_DNA"/>
</dbReference>
<dbReference type="InterPro" id="IPR002767">
    <property type="entry name" value="Thiamine_BP"/>
</dbReference>
<keyword evidence="2" id="KW-0175">Coiled coil</keyword>
<dbReference type="InterPro" id="IPR029756">
    <property type="entry name" value="MTH1187/YkoF-like"/>
</dbReference>
<name>A0A533Q838_9BACT</name>
<organism evidence="4 5">
    <name type="scientific">Candidatus Jettenia ecosi</name>
    <dbReference type="NCBI Taxonomy" id="2494326"/>
    <lineage>
        <taxon>Bacteria</taxon>
        <taxon>Pseudomonadati</taxon>
        <taxon>Planctomycetota</taxon>
        <taxon>Candidatus Brocadiia</taxon>
        <taxon>Candidatus Brocadiales</taxon>
        <taxon>Candidatus Brocadiaceae</taxon>
        <taxon>Candidatus Jettenia</taxon>
    </lineage>
</organism>
<evidence type="ECO:0000313" key="4">
    <source>
        <dbReference type="EMBL" id="TLD40817.1"/>
    </source>
</evidence>
<comment type="similarity">
    <text evidence="1">Belongs to the UPF0045 family.</text>
</comment>
<dbReference type="InterPro" id="IPR051614">
    <property type="entry name" value="UPF0045_domain"/>
</dbReference>
<dbReference type="PANTHER" id="PTHR33777">
    <property type="entry name" value="UPF0045 PROTEIN ECM15"/>
    <property type="match status" value="1"/>
</dbReference>
<dbReference type="Gene3D" id="3.30.70.930">
    <property type="match status" value="1"/>
</dbReference>
<feature type="coiled-coil region" evidence="2">
    <location>
        <begin position="77"/>
        <end position="104"/>
    </location>
</feature>
<dbReference type="AlphaFoldDB" id="A0A533Q838"/>